<comment type="caution">
    <text evidence="2">The sequence shown here is derived from an EMBL/GenBank/DDBJ whole genome shotgun (WGS) entry which is preliminary data.</text>
</comment>
<gene>
    <name evidence="2" type="ORF">E2562_030282</name>
</gene>
<proteinExistence type="predicted"/>
<dbReference type="AlphaFoldDB" id="A0A6G1EZN0"/>
<feature type="non-terminal residue" evidence="2">
    <location>
        <position position="1"/>
    </location>
</feature>
<keyword evidence="3" id="KW-1185">Reference proteome</keyword>
<protein>
    <submittedName>
        <fullName evidence="2">Uncharacterized protein</fullName>
    </submittedName>
</protein>
<organism evidence="2 3">
    <name type="scientific">Oryza meyeriana var. granulata</name>
    <dbReference type="NCBI Taxonomy" id="110450"/>
    <lineage>
        <taxon>Eukaryota</taxon>
        <taxon>Viridiplantae</taxon>
        <taxon>Streptophyta</taxon>
        <taxon>Embryophyta</taxon>
        <taxon>Tracheophyta</taxon>
        <taxon>Spermatophyta</taxon>
        <taxon>Magnoliopsida</taxon>
        <taxon>Liliopsida</taxon>
        <taxon>Poales</taxon>
        <taxon>Poaceae</taxon>
        <taxon>BOP clade</taxon>
        <taxon>Oryzoideae</taxon>
        <taxon>Oryzeae</taxon>
        <taxon>Oryzinae</taxon>
        <taxon>Oryza</taxon>
        <taxon>Oryza meyeriana</taxon>
    </lineage>
</organism>
<dbReference type="EMBL" id="SPHZ02000002">
    <property type="protein sequence ID" value="KAF0930107.1"/>
    <property type="molecule type" value="Genomic_DNA"/>
</dbReference>
<sequence length="122" mass="13420">IKPLKRRICPWVSDFPGSIHAQPSKPPVARRNRRSPRRPPQGRSSCRGLPVLLFPLRREPPGEQTRREQARRAPATSAARRWALGRTFGGGFPSPPSAALGLKRLQGIHLSWSRGPAPPGAT</sequence>
<evidence type="ECO:0000313" key="3">
    <source>
        <dbReference type="Proteomes" id="UP000479710"/>
    </source>
</evidence>
<feature type="compositionally biased region" description="Basic residues" evidence="1">
    <location>
        <begin position="28"/>
        <end position="37"/>
    </location>
</feature>
<name>A0A6G1EZN0_9ORYZ</name>
<feature type="region of interest" description="Disordered" evidence="1">
    <location>
        <begin position="15"/>
        <end position="79"/>
    </location>
</feature>
<evidence type="ECO:0000256" key="1">
    <source>
        <dbReference type="SAM" id="MobiDB-lite"/>
    </source>
</evidence>
<accession>A0A6G1EZN0</accession>
<dbReference type="Proteomes" id="UP000479710">
    <property type="component" value="Unassembled WGS sequence"/>
</dbReference>
<evidence type="ECO:0000313" key="2">
    <source>
        <dbReference type="EMBL" id="KAF0930107.1"/>
    </source>
</evidence>
<feature type="compositionally biased region" description="Basic and acidic residues" evidence="1">
    <location>
        <begin position="56"/>
        <end position="71"/>
    </location>
</feature>
<reference evidence="2 3" key="1">
    <citation type="submission" date="2019-11" db="EMBL/GenBank/DDBJ databases">
        <title>Whole genome sequence of Oryza granulata.</title>
        <authorList>
            <person name="Li W."/>
        </authorList>
    </citation>
    <scope>NUCLEOTIDE SEQUENCE [LARGE SCALE GENOMIC DNA]</scope>
    <source>
        <strain evidence="3">cv. Menghai</strain>
        <tissue evidence="2">Leaf</tissue>
    </source>
</reference>